<dbReference type="RefSeq" id="WP_114744627.1">
    <property type="nucleotide sequence ID" value="NZ_QQAY01000002.1"/>
</dbReference>
<evidence type="ECO:0000313" key="2">
    <source>
        <dbReference type="Proteomes" id="UP000255326"/>
    </source>
</evidence>
<dbReference type="PANTHER" id="PTHR31891">
    <property type="entry name" value="FORMAMIDASE C869.04-RELATED"/>
    <property type="match status" value="1"/>
</dbReference>
<organism evidence="1 2">
    <name type="scientific">Falsibacillus pallidus</name>
    <dbReference type="NCBI Taxonomy" id="493781"/>
    <lineage>
        <taxon>Bacteria</taxon>
        <taxon>Bacillati</taxon>
        <taxon>Bacillota</taxon>
        <taxon>Bacilli</taxon>
        <taxon>Bacillales</taxon>
        <taxon>Bacillaceae</taxon>
        <taxon>Falsibacillus</taxon>
    </lineage>
</organism>
<dbReference type="OrthoDB" id="9811740at2"/>
<dbReference type="Proteomes" id="UP000255326">
    <property type="component" value="Unassembled WGS sequence"/>
</dbReference>
<proteinExistence type="predicted"/>
<dbReference type="EMBL" id="QQAY01000002">
    <property type="protein sequence ID" value="RDI45815.1"/>
    <property type="molecule type" value="Genomic_DNA"/>
</dbReference>
<dbReference type="GO" id="GO:0016811">
    <property type="term" value="F:hydrolase activity, acting on carbon-nitrogen (but not peptide) bonds, in linear amides"/>
    <property type="evidence" value="ECO:0007669"/>
    <property type="project" value="InterPro"/>
</dbReference>
<dbReference type="PANTHER" id="PTHR31891:SF1">
    <property type="entry name" value="FORMAMIDASE C869.04-RELATED"/>
    <property type="match status" value="1"/>
</dbReference>
<dbReference type="AlphaFoldDB" id="A0A370GQ19"/>
<reference evidence="1 2" key="1">
    <citation type="submission" date="2018-07" db="EMBL/GenBank/DDBJ databases">
        <title>Genomic Encyclopedia of Type Strains, Phase IV (KMG-IV): sequencing the most valuable type-strain genomes for metagenomic binning, comparative biology and taxonomic classification.</title>
        <authorList>
            <person name="Goeker M."/>
        </authorList>
    </citation>
    <scope>NUCLEOTIDE SEQUENCE [LARGE SCALE GENOMIC DNA]</scope>
    <source>
        <strain evidence="1 2">DSM 25281</strain>
    </source>
</reference>
<protein>
    <submittedName>
        <fullName evidence="1">Acetamidase/formamidase</fullName>
    </submittedName>
</protein>
<dbReference type="InterPro" id="IPR004304">
    <property type="entry name" value="FmdA_AmdA"/>
</dbReference>
<sequence>MAVHKIELKNEHLHASFSRDYEPVLTIQSGDSIECMTPDIGWGYNDPQGHRTNFHSRLKEQEWGHPMIGPIYVQEAKPGMALKIQIEQITPAHYGWNCAGGNQSWHSRILGVDTMEESTLDWEIDRDHKTGKTRIGERSFTVDLEPFMGVMAVAPEEPGIHPTIPPGRFGGNIDCKELVEGTTLYLPVFVEGALFSVGDGHAKQGDGEVSGQAIECPMDSVVLNIEAVDMQLNGPLANTPKGWMTFGFHKDLNEATIIALNEMIHFMQKKYDLSRTEAVTLASTAVDLHITQIVNGVKGVHAILPHGVFRES</sequence>
<evidence type="ECO:0000313" key="1">
    <source>
        <dbReference type="EMBL" id="RDI45815.1"/>
    </source>
</evidence>
<dbReference type="Gene3D" id="2.60.120.580">
    <property type="entry name" value="Acetamidase/Formamidase-like domains"/>
    <property type="match status" value="2"/>
</dbReference>
<comment type="caution">
    <text evidence="1">The sequence shown here is derived from an EMBL/GenBank/DDBJ whole genome shotgun (WGS) entry which is preliminary data.</text>
</comment>
<keyword evidence="2" id="KW-1185">Reference proteome</keyword>
<dbReference type="Pfam" id="PF03069">
    <property type="entry name" value="FmdA_AmdA"/>
    <property type="match status" value="1"/>
</dbReference>
<gene>
    <name evidence="1" type="ORF">DFR59_102450</name>
</gene>
<dbReference type="Gene3D" id="3.10.28.20">
    <property type="entry name" value="Acetamidase/Formamidase-like domains"/>
    <property type="match status" value="1"/>
</dbReference>
<dbReference type="SUPFAM" id="SSF141130">
    <property type="entry name" value="Acetamidase/Formamidase-like"/>
    <property type="match status" value="1"/>
</dbReference>
<name>A0A370GQ19_9BACI</name>
<accession>A0A370GQ19</accession>